<feature type="domain" description="GH16" evidence="2">
    <location>
        <begin position="35"/>
        <end position="317"/>
    </location>
</feature>
<dbReference type="PANTHER" id="PTHR10963:SF55">
    <property type="entry name" value="GLYCOSIDE HYDROLASE FAMILY 16 PROTEIN"/>
    <property type="match status" value="1"/>
</dbReference>
<dbReference type="Gene3D" id="2.60.120.200">
    <property type="match status" value="1"/>
</dbReference>
<dbReference type="Pfam" id="PF00722">
    <property type="entry name" value="Glyco_hydro_16"/>
    <property type="match status" value="1"/>
</dbReference>
<gene>
    <name evidence="3" type="ORF">EVA97_02610</name>
</gene>
<evidence type="ECO:0000313" key="3">
    <source>
        <dbReference type="EMBL" id="RZO28481.1"/>
    </source>
</evidence>
<dbReference type="GO" id="GO:0005975">
    <property type="term" value="P:carbohydrate metabolic process"/>
    <property type="evidence" value="ECO:0007669"/>
    <property type="project" value="InterPro"/>
</dbReference>
<comment type="caution">
    <text evidence="3">The sequence shown here is derived from an EMBL/GenBank/DDBJ whole genome shotgun (WGS) entry which is preliminary data.</text>
</comment>
<dbReference type="CDD" id="cd08023">
    <property type="entry name" value="GH16_laminarinase_like"/>
    <property type="match status" value="1"/>
</dbReference>
<dbReference type="PANTHER" id="PTHR10963">
    <property type="entry name" value="GLYCOSYL HYDROLASE-RELATED"/>
    <property type="match status" value="1"/>
</dbReference>
<evidence type="ECO:0000259" key="2">
    <source>
        <dbReference type="PROSITE" id="PS51762"/>
    </source>
</evidence>
<keyword evidence="3" id="KW-0378">Hydrolase</keyword>
<dbReference type="AlphaFoldDB" id="A0A520N4Q9"/>
<sequence length="317" mass="36759">MKYLLILFFSIFLSSDEGDIVVRKTVDSDIYKKSTTSFCKPKPGPTDGSWFEDFVTSTLSKKEWNYSITNGFYDNGEYISGWGNGEIQYYTNPKSNNDKNTTKNLFIEDGFLKIQPIKNKRGVKGFKFTSARINTKGLKEFTYPSEISICFKVPKGIGFWPAFWLMPTEDINWPQGGEIDILENRGRITNISSSALHFGKKYNDKSTLVGEVLIPSYANFQDTFHSVTLKWEKDNLGFYLDNNQIPYFQINKSHPEFEKYEYPFNRSFYMILNVAVGGKYDDYWVDESAFCNNAACSNKDSPDMHRFLIDWIEYKEL</sequence>
<protein>
    <submittedName>
        <fullName evidence="3">Glycoside hydrolase family 16 protein</fullName>
    </submittedName>
</protein>
<name>A0A520N4Q9_9GAMM</name>
<evidence type="ECO:0000313" key="4">
    <source>
        <dbReference type="Proteomes" id="UP000315283"/>
    </source>
</evidence>
<dbReference type="InterPro" id="IPR050546">
    <property type="entry name" value="Glycosyl_Hydrlase_16"/>
</dbReference>
<evidence type="ECO:0000256" key="1">
    <source>
        <dbReference type="ARBA" id="ARBA00006865"/>
    </source>
</evidence>
<dbReference type="GO" id="GO:0004553">
    <property type="term" value="F:hydrolase activity, hydrolyzing O-glycosyl compounds"/>
    <property type="evidence" value="ECO:0007669"/>
    <property type="project" value="InterPro"/>
</dbReference>
<dbReference type="InterPro" id="IPR000757">
    <property type="entry name" value="Beta-glucanase-like"/>
</dbReference>
<proteinExistence type="inferred from homology"/>
<accession>A0A520N4Q9</accession>
<reference evidence="3 4" key="1">
    <citation type="submission" date="2019-02" db="EMBL/GenBank/DDBJ databases">
        <title>Prokaryotic population dynamics and viral predation in marine succession experiment using metagenomics: the confinement effect.</title>
        <authorList>
            <person name="Haro-Moreno J.M."/>
            <person name="Rodriguez-Valera F."/>
            <person name="Lopez-Perez M."/>
        </authorList>
    </citation>
    <scope>NUCLEOTIDE SEQUENCE [LARGE SCALE GENOMIC DNA]</scope>
    <source>
        <strain evidence="3">MED-G164</strain>
    </source>
</reference>
<dbReference type="Proteomes" id="UP000315283">
    <property type="component" value="Unassembled WGS sequence"/>
</dbReference>
<dbReference type="InterPro" id="IPR013320">
    <property type="entry name" value="ConA-like_dom_sf"/>
</dbReference>
<dbReference type="PROSITE" id="PS51762">
    <property type="entry name" value="GH16_2"/>
    <property type="match status" value="1"/>
</dbReference>
<dbReference type="SUPFAM" id="SSF49899">
    <property type="entry name" value="Concanavalin A-like lectins/glucanases"/>
    <property type="match status" value="1"/>
</dbReference>
<organism evidence="3 4">
    <name type="scientific">SAR86 cluster bacterium</name>
    <dbReference type="NCBI Taxonomy" id="2030880"/>
    <lineage>
        <taxon>Bacteria</taxon>
        <taxon>Pseudomonadati</taxon>
        <taxon>Pseudomonadota</taxon>
        <taxon>Gammaproteobacteria</taxon>
        <taxon>SAR86 cluster</taxon>
    </lineage>
</organism>
<comment type="similarity">
    <text evidence="1">Belongs to the glycosyl hydrolase 16 family.</text>
</comment>
<dbReference type="EMBL" id="SHBJ01000013">
    <property type="protein sequence ID" value="RZO28481.1"/>
    <property type="molecule type" value="Genomic_DNA"/>
</dbReference>